<feature type="transmembrane region" description="Helical" evidence="6">
    <location>
        <begin position="358"/>
        <end position="379"/>
    </location>
</feature>
<dbReference type="InterPro" id="IPR018461">
    <property type="entry name" value="Na/H_Antiport_NhaC-like_C"/>
</dbReference>
<keyword evidence="9" id="KW-1185">Reference proteome</keyword>
<dbReference type="PANTHER" id="PTHR43478:SF1">
    <property type="entry name" value="NA+_H+ ANTIPORTER NHAC-LIKE C-TERMINAL DOMAIN-CONTAINING PROTEIN"/>
    <property type="match status" value="1"/>
</dbReference>
<dbReference type="Proteomes" id="UP000266262">
    <property type="component" value="Unassembled WGS sequence"/>
</dbReference>
<dbReference type="PANTHER" id="PTHR43478">
    <property type="entry name" value="NA+/H+ ANTIPORTER-RELATED"/>
    <property type="match status" value="1"/>
</dbReference>
<evidence type="ECO:0000313" key="9">
    <source>
        <dbReference type="Proteomes" id="UP000266262"/>
    </source>
</evidence>
<evidence type="ECO:0000256" key="2">
    <source>
        <dbReference type="ARBA" id="ARBA00022475"/>
    </source>
</evidence>
<accession>A0ABX9M9I0</accession>
<keyword evidence="2" id="KW-1003">Cell membrane</keyword>
<feature type="transmembrane region" description="Helical" evidence="6">
    <location>
        <begin position="284"/>
        <end position="303"/>
    </location>
</feature>
<comment type="caution">
    <text evidence="8">The sequence shown here is derived from an EMBL/GenBank/DDBJ whole genome shotgun (WGS) entry which is preliminary data.</text>
</comment>
<evidence type="ECO:0000256" key="1">
    <source>
        <dbReference type="ARBA" id="ARBA00004651"/>
    </source>
</evidence>
<evidence type="ECO:0000313" key="8">
    <source>
        <dbReference type="EMBL" id="RID94268.1"/>
    </source>
</evidence>
<gene>
    <name evidence="8" type="ORF">DX915_01645</name>
</gene>
<evidence type="ECO:0000256" key="5">
    <source>
        <dbReference type="ARBA" id="ARBA00023136"/>
    </source>
</evidence>
<comment type="subcellular location">
    <subcellularLocation>
        <location evidence="1">Cell membrane</location>
        <topology evidence="1">Multi-pass membrane protein</topology>
    </subcellularLocation>
</comment>
<feature type="transmembrane region" description="Helical" evidence="6">
    <location>
        <begin position="28"/>
        <end position="51"/>
    </location>
</feature>
<feature type="transmembrane region" description="Helical" evidence="6">
    <location>
        <begin position="100"/>
        <end position="121"/>
    </location>
</feature>
<evidence type="ECO:0000259" key="7">
    <source>
        <dbReference type="Pfam" id="PF03553"/>
    </source>
</evidence>
<feature type="transmembrane region" description="Helical" evidence="6">
    <location>
        <begin position="391"/>
        <end position="415"/>
    </location>
</feature>
<organism evidence="8 9">
    <name type="scientific">Dialister pneumosintes</name>
    <dbReference type="NCBI Taxonomy" id="39950"/>
    <lineage>
        <taxon>Bacteria</taxon>
        <taxon>Bacillati</taxon>
        <taxon>Bacillota</taxon>
        <taxon>Negativicutes</taxon>
        <taxon>Veillonellales</taxon>
        <taxon>Veillonellaceae</taxon>
        <taxon>Dialister</taxon>
    </lineage>
</organism>
<dbReference type="RefSeq" id="WP_119056024.1">
    <property type="nucleotide sequence ID" value="NZ_QWKU01000001.1"/>
</dbReference>
<feature type="transmembrane region" description="Helical" evidence="6">
    <location>
        <begin position="450"/>
        <end position="467"/>
    </location>
</feature>
<dbReference type="Pfam" id="PF03553">
    <property type="entry name" value="Na_H_antiporter"/>
    <property type="match status" value="1"/>
</dbReference>
<name>A0ABX9M9I0_9FIRM</name>
<proteinExistence type="predicted"/>
<evidence type="ECO:0000256" key="3">
    <source>
        <dbReference type="ARBA" id="ARBA00022692"/>
    </source>
</evidence>
<feature type="transmembrane region" description="Helical" evidence="6">
    <location>
        <begin position="142"/>
        <end position="167"/>
    </location>
</feature>
<feature type="transmembrane region" description="Helical" evidence="6">
    <location>
        <begin position="179"/>
        <end position="204"/>
    </location>
</feature>
<keyword evidence="5 6" id="KW-0472">Membrane</keyword>
<keyword evidence="3 6" id="KW-0812">Transmembrane</keyword>
<feature type="transmembrane region" description="Helical" evidence="6">
    <location>
        <begin position="324"/>
        <end position="346"/>
    </location>
</feature>
<keyword evidence="4 6" id="KW-1133">Transmembrane helix</keyword>
<dbReference type="EMBL" id="QWKU01000001">
    <property type="protein sequence ID" value="RID94268.1"/>
    <property type="molecule type" value="Genomic_DNA"/>
</dbReference>
<feature type="transmembrane region" description="Helical" evidence="6">
    <location>
        <begin position="244"/>
        <end position="264"/>
    </location>
</feature>
<reference evidence="8 9" key="1">
    <citation type="submission" date="2018-08" db="EMBL/GenBank/DDBJ databases">
        <title>Draft genome sequence of Dialister pneumosintes KCOM 1685.</title>
        <authorList>
            <person name="Kook J.-K."/>
            <person name="Park S.-N."/>
            <person name="Lim Y.K."/>
        </authorList>
    </citation>
    <scope>NUCLEOTIDE SEQUENCE [LARGE SCALE GENOMIC DNA]</scope>
    <source>
        <strain evidence="8 9">KCOM 1685</strain>
    </source>
</reference>
<feature type="domain" description="Na+/H+ antiporter NhaC-like C-terminal" evidence="7">
    <location>
        <begin position="153"/>
        <end position="469"/>
    </location>
</feature>
<sequence>MAHTAWALIPPLITVVLAMVTKEVYSALIIGVFAGALLFTGFDFLGSINTMFSIITTAIGENAFLLVFLVLLGIFVSMINKSGASQAYGEWAAKAIKGKRMAMLITMLLGVIIFIDDYFNCLTVGTVMRPVTDKFHITRAKLAYVIDATAAPVCILAPVSSWAAAVASSFPEGSGVDGFSLFVHTVPLNLYAWLTLFFMLFMIWSGKDYSKMKALEEKERNELYISTEPVEEESVTKPEGNGTIIDLILPLFVLIGFCIFGMLYTGGILNGVSVGQAFSQCDSMRGLVIGAFAALLITMFWYLPRKVLGFEPLCKCYIEGFKSMTPAILLLALAWGLAGVCSSEFMDLGGYIGALVRGNTTIMTLLPTLFFLVALILSFSTGSSWGTFGILIPIVVAVVGTQDINFLTITVAAVLSGSVAGDHMSPIADTTIMASAGAQCHHIDHVSTQLPYALTVIAACVIGYLAAGFTDSEIIGIVAGFGALIIEEIYLYKFKMS</sequence>
<feature type="transmembrane region" description="Helical" evidence="6">
    <location>
        <begin position="63"/>
        <end position="80"/>
    </location>
</feature>
<feature type="transmembrane region" description="Helical" evidence="6">
    <location>
        <begin position="474"/>
        <end position="492"/>
    </location>
</feature>
<protein>
    <submittedName>
        <fullName evidence="8">Na+/H+ antiporter NhaC family protein</fullName>
    </submittedName>
</protein>
<evidence type="ECO:0000256" key="6">
    <source>
        <dbReference type="SAM" id="Phobius"/>
    </source>
</evidence>
<evidence type="ECO:0000256" key="4">
    <source>
        <dbReference type="ARBA" id="ARBA00022989"/>
    </source>
</evidence>